<dbReference type="EMBL" id="LCZJ02000019">
    <property type="protein sequence ID" value="KTD86640.1"/>
    <property type="molecule type" value="Genomic_DNA"/>
</dbReference>
<dbReference type="Proteomes" id="UP000054709">
    <property type="component" value="Unassembled WGS sequence"/>
</dbReference>
<dbReference type="AlphaFoldDB" id="A0A0W1AZF2"/>
<accession>A0A0W1AZF2</accession>
<name>A0A0W1AZF2_9BACL</name>
<proteinExistence type="predicted"/>
<protein>
    <submittedName>
        <fullName evidence="1">Uncharacterized protein</fullName>
    </submittedName>
</protein>
<organism evidence="1 2">
    <name type="scientific">Paenibacillus etheri</name>
    <dbReference type="NCBI Taxonomy" id="1306852"/>
    <lineage>
        <taxon>Bacteria</taxon>
        <taxon>Bacillati</taxon>
        <taxon>Bacillota</taxon>
        <taxon>Bacilli</taxon>
        <taxon>Bacillales</taxon>
        <taxon>Paenibacillaceae</taxon>
        <taxon>Paenibacillus</taxon>
    </lineage>
</organism>
<keyword evidence="2" id="KW-1185">Reference proteome</keyword>
<reference evidence="1 2" key="1">
    <citation type="journal article" date="2015" name="Int. Biodeterior. Biodegradation">
        <title>Physiological and genetic screening methods for the isolation of methyl tert-butyl ether-degrading bacteria for bioremediation purposes.</title>
        <authorList>
            <person name="Guisado I.M."/>
            <person name="Purswani J."/>
            <person name="Gonzalez Lopez J."/>
            <person name="Pozo C."/>
        </authorList>
    </citation>
    <scope>NUCLEOTIDE SEQUENCE [LARGE SCALE GENOMIC DNA]</scope>
    <source>
        <strain evidence="1 2">SH7</strain>
    </source>
</reference>
<evidence type="ECO:0000313" key="1">
    <source>
        <dbReference type="EMBL" id="KTD86640.1"/>
    </source>
</evidence>
<evidence type="ECO:0000313" key="2">
    <source>
        <dbReference type="Proteomes" id="UP000054709"/>
    </source>
</evidence>
<gene>
    <name evidence="1" type="ORF">UQ64_14380</name>
</gene>
<comment type="caution">
    <text evidence="1">The sequence shown here is derived from an EMBL/GenBank/DDBJ whole genome shotgun (WGS) entry which is preliminary data.</text>
</comment>
<sequence>MKVYRGQELKVETLDYTSLRAQVLESGNSGRSEQGLFADWTLYFYFKHKHKSGYAFFRGNSSYIEQQ</sequence>